<keyword evidence="2" id="KW-1133">Transmembrane helix</keyword>
<keyword evidence="4" id="KW-1185">Reference proteome</keyword>
<evidence type="ECO:0000256" key="1">
    <source>
        <dbReference type="SAM" id="MobiDB-lite"/>
    </source>
</evidence>
<feature type="compositionally biased region" description="Polar residues" evidence="1">
    <location>
        <begin position="76"/>
        <end position="115"/>
    </location>
</feature>
<keyword evidence="2" id="KW-0812">Transmembrane</keyword>
<evidence type="ECO:0000313" key="3">
    <source>
        <dbReference type="EMBL" id="CAL4060413.1"/>
    </source>
</evidence>
<evidence type="ECO:0000256" key="2">
    <source>
        <dbReference type="SAM" id="Phobius"/>
    </source>
</evidence>
<gene>
    <name evidence="3" type="ORF">MNOR_LOCUS1341</name>
</gene>
<name>A0AAV2PJL2_MEGNR</name>
<sequence>MVATAAAANMPSSKEVSEDVESADPEAPVRPQRTSQVSRSPSPKYYQNDTTADETTLPPYDTSVTSLPPYPLDDSGYQSPTKPPSGYQSPTKLSHVQVQQPKSYQNPKTTHSNFTDGVDDGLRMPPPPPKKVTHSFNEEFLTVAALCLASAFAFFCCPIMVERPQQ</sequence>
<reference evidence="3 4" key="1">
    <citation type="submission" date="2024-05" db="EMBL/GenBank/DDBJ databases">
        <authorList>
            <person name="Wallberg A."/>
        </authorList>
    </citation>
    <scope>NUCLEOTIDE SEQUENCE [LARGE SCALE GENOMIC DNA]</scope>
</reference>
<organism evidence="3 4">
    <name type="scientific">Meganyctiphanes norvegica</name>
    <name type="common">Northern krill</name>
    <name type="synonym">Thysanopoda norvegica</name>
    <dbReference type="NCBI Taxonomy" id="48144"/>
    <lineage>
        <taxon>Eukaryota</taxon>
        <taxon>Metazoa</taxon>
        <taxon>Ecdysozoa</taxon>
        <taxon>Arthropoda</taxon>
        <taxon>Crustacea</taxon>
        <taxon>Multicrustacea</taxon>
        <taxon>Malacostraca</taxon>
        <taxon>Eumalacostraca</taxon>
        <taxon>Eucarida</taxon>
        <taxon>Euphausiacea</taxon>
        <taxon>Euphausiidae</taxon>
        <taxon>Meganyctiphanes</taxon>
    </lineage>
</organism>
<accession>A0AAV2PJL2</accession>
<feature type="region of interest" description="Disordered" evidence="1">
    <location>
        <begin position="1"/>
        <end position="131"/>
    </location>
</feature>
<dbReference type="AlphaFoldDB" id="A0AAV2PJL2"/>
<dbReference type="Proteomes" id="UP001497623">
    <property type="component" value="Unassembled WGS sequence"/>
</dbReference>
<comment type="caution">
    <text evidence="3">The sequence shown here is derived from an EMBL/GenBank/DDBJ whole genome shotgun (WGS) entry which is preliminary data.</text>
</comment>
<evidence type="ECO:0000313" key="4">
    <source>
        <dbReference type="Proteomes" id="UP001497623"/>
    </source>
</evidence>
<keyword evidence="2" id="KW-0472">Membrane</keyword>
<proteinExistence type="predicted"/>
<protein>
    <submittedName>
        <fullName evidence="3">Uncharacterized protein</fullName>
    </submittedName>
</protein>
<dbReference type="EMBL" id="CAXKWB010000357">
    <property type="protein sequence ID" value="CAL4060413.1"/>
    <property type="molecule type" value="Genomic_DNA"/>
</dbReference>
<feature type="transmembrane region" description="Helical" evidence="2">
    <location>
        <begin position="140"/>
        <end position="161"/>
    </location>
</feature>
<feature type="compositionally biased region" description="Polar residues" evidence="1">
    <location>
        <begin position="32"/>
        <end position="54"/>
    </location>
</feature>